<evidence type="ECO:0000313" key="2">
    <source>
        <dbReference type="EMBL" id="MBZ2196367.1"/>
    </source>
</evidence>
<accession>A0ABS7S7N5</accession>
<comment type="caution">
    <text evidence="2">The sequence shown here is derived from an EMBL/GenBank/DDBJ whole genome shotgun (WGS) entry which is preliminary data.</text>
</comment>
<name>A0ABS7S7N5_9MICO</name>
<evidence type="ECO:0000313" key="3">
    <source>
        <dbReference type="Proteomes" id="UP000826651"/>
    </source>
</evidence>
<sequence length="129" mass="13879">MTMHYQRGHEMSGYLTLTVEEDGSAQASSSGRGDLNRRTGSGMLTDAQRERLHDVAEAAGLRDLTGSSRTIGDDEVPIVVTVDSREVRVWSQDAASIPGFEEFERTVRDLADHLIGGPDGTEDGGASTQ</sequence>
<dbReference type="Proteomes" id="UP000826651">
    <property type="component" value="Unassembled WGS sequence"/>
</dbReference>
<protein>
    <submittedName>
        <fullName evidence="2">Uncharacterized protein</fullName>
    </submittedName>
</protein>
<gene>
    <name evidence="2" type="ORF">KCQ71_09405</name>
</gene>
<dbReference type="EMBL" id="JAGSHT010000010">
    <property type="protein sequence ID" value="MBZ2196367.1"/>
    <property type="molecule type" value="Genomic_DNA"/>
</dbReference>
<feature type="region of interest" description="Disordered" evidence="1">
    <location>
        <begin position="16"/>
        <end position="49"/>
    </location>
</feature>
<keyword evidence="3" id="KW-1185">Reference proteome</keyword>
<reference evidence="2 3" key="1">
    <citation type="submission" date="2021-04" db="EMBL/GenBank/DDBJ databases">
        <title>Ruania sp. nov., isolated from sandy soil of mangrove forest.</title>
        <authorList>
            <person name="Ge X."/>
            <person name="Huang R."/>
            <person name="Liu W."/>
        </authorList>
    </citation>
    <scope>NUCLEOTIDE SEQUENCE [LARGE SCALE GENOMIC DNA]</scope>
    <source>
        <strain evidence="2 3">N2-46</strain>
    </source>
</reference>
<dbReference type="RefSeq" id="WP_223405170.1">
    <property type="nucleotide sequence ID" value="NZ_JAGSHT010000010.1"/>
</dbReference>
<evidence type="ECO:0000256" key="1">
    <source>
        <dbReference type="SAM" id="MobiDB-lite"/>
    </source>
</evidence>
<organism evidence="2 3">
    <name type="scientific">Occultella gossypii</name>
    <dbReference type="NCBI Taxonomy" id="2800820"/>
    <lineage>
        <taxon>Bacteria</taxon>
        <taxon>Bacillati</taxon>
        <taxon>Actinomycetota</taxon>
        <taxon>Actinomycetes</taxon>
        <taxon>Micrococcales</taxon>
        <taxon>Ruaniaceae</taxon>
        <taxon>Occultella</taxon>
    </lineage>
</organism>
<proteinExistence type="predicted"/>